<organism evidence="2 3">
    <name type="scientific">Anopheles culicifacies</name>
    <dbReference type="NCBI Taxonomy" id="139723"/>
    <lineage>
        <taxon>Eukaryota</taxon>
        <taxon>Metazoa</taxon>
        <taxon>Ecdysozoa</taxon>
        <taxon>Arthropoda</taxon>
        <taxon>Hexapoda</taxon>
        <taxon>Insecta</taxon>
        <taxon>Pterygota</taxon>
        <taxon>Neoptera</taxon>
        <taxon>Endopterygota</taxon>
        <taxon>Diptera</taxon>
        <taxon>Nematocera</taxon>
        <taxon>Culicoidea</taxon>
        <taxon>Culicidae</taxon>
        <taxon>Anophelinae</taxon>
        <taxon>Anopheles</taxon>
        <taxon>culicifacies species complex</taxon>
    </lineage>
</organism>
<dbReference type="EMBL" id="AXCM01004013">
    <property type="status" value="NOT_ANNOTATED_CDS"/>
    <property type="molecule type" value="Genomic_DNA"/>
</dbReference>
<evidence type="ECO:0000256" key="1">
    <source>
        <dbReference type="SAM" id="MobiDB-lite"/>
    </source>
</evidence>
<reference evidence="2" key="2">
    <citation type="submission" date="2020-05" db="UniProtKB">
        <authorList>
            <consortium name="EnsemblMetazoa"/>
        </authorList>
    </citation>
    <scope>IDENTIFICATION</scope>
    <source>
        <strain evidence="2">A-37</strain>
    </source>
</reference>
<keyword evidence="3" id="KW-1185">Reference proteome</keyword>
<protein>
    <submittedName>
        <fullName evidence="2">Uncharacterized protein</fullName>
    </submittedName>
</protein>
<proteinExistence type="predicted"/>
<sequence>MEHVDATTRFLKSRKLTLVSFNWPRGQPAMLGSLTKAFRMSSNYKPRGSNGGGSGAGSDKNSVYSSTSPTPSFSSSEGGIYATVGSLQSHPAFFHHLPPPTSAPPPIPGVTAVGLRSIETQPTPGPALERANAIANNRVSAPPMDSGHATLPKYAQHRRVKSISDIEIPSVGPVG</sequence>
<dbReference type="EnsemblMetazoa" id="ACUA016654-RA">
    <property type="protein sequence ID" value="ACUA016654-PA"/>
    <property type="gene ID" value="ACUA016654"/>
</dbReference>
<dbReference type="Proteomes" id="UP000075883">
    <property type="component" value="Unassembled WGS sequence"/>
</dbReference>
<dbReference type="EMBL" id="AXCM01004014">
    <property type="status" value="NOT_ANNOTATED_CDS"/>
    <property type="molecule type" value="Genomic_DNA"/>
</dbReference>
<feature type="region of interest" description="Disordered" evidence="1">
    <location>
        <begin position="42"/>
        <end position="79"/>
    </location>
</feature>
<dbReference type="AlphaFoldDB" id="A0A182MEZ0"/>
<name>A0A182MEZ0_9DIPT</name>
<dbReference type="STRING" id="139723.A0A182MEZ0"/>
<feature type="compositionally biased region" description="Low complexity" evidence="1">
    <location>
        <begin position="65"/>
        <end position="76"/>
    </location>
</feature>
<evidence type="ECO:0000313" key="3">
    <source>
        <dbReference type="Proteomes" id="UP000075883"/>
    </source>
</evidence>
<reference evidence="3" key="1">
    <citation type="submission" date="2013-09" db="EMBL/GenBank/DDBJ databases">
        <title>The Genome Sequence of Anopheles culicifacies species A.</title>
        <authorList>
            <consortium name="The Broad Institute Genomics Platform"/>
            <person name="Neafsey D.E."/>
            <person name="Besansky N."/>
            <person name="Howell P."/>
            <person name="Walton C."/>
            <person name="Young S.K."/>
            <person name="Zeng Q."/>
            <person name="Gargeya S."/>
            <person name="Fitzgerald M."/>
            <person name="Haas B."/>
            <person name="Abouelleil A."/>
            <person name="Allen A.W."/>
            <person name="Alvarado L."/>
            <person name="Arachchi H.M."/>
            <person name="Berlin A.M."/>
            <person name="Chapman S.B."/>
            <person name="Gainer-Dewar J."/>
            <person name="Goldberg J."/>
            <person name="Griggs A."/>
            <person name="Gujja S."/>
            <person name="Hansen M."/>
            <person name="Howarth C."/>
            <person name="Imamovic A."/>
            <person name="Ireland A."/>
            <person name="Larimer J."/>
            <person name="McCowan C."/>
            <person name="Murphy C."/>
            <person name="Pearson M."/>
            <person name="Poon T.W."/>
            <person name="Priest M."/>
            <person name="Roberts A."/>
            <person name="Saif S."/>
            <person name="Shea T."/>
            <person name="Sisk P."/>
            <person name="Sykes S."/>
            <person name="Wortman J."/>
            <person name="Nusbaum C."/>
            <person name="Birren B."/>
        </authorList>
    </citation>
    <scope>NUCLEOTIDE SEQUENCE [LARGE SCALE GENOMIC DNA]</scope>
    <source>
        <strain evidence="3">A-37</strain>
    </source>
</reference>
<dbReference type="VEuPathDB" id="VectorBase:ACUA016654"/>
<evidence type="ECO:0000313" key="2">
    <source>
        <dbReference type="EnsemblMetazoa" id="ACUA016654-PA"/>
    </source>
</evidence>
<accession>A0A182MEZ0</accession>